<protein>
    <submittedName>
        <fullName evidence="5">Uncharacterized protein</fullName>
    </submittedName>
</protein>
<keyword evidence="4" id="KW-0812">Transmembrane</keyword>
<evidence type="ECO:0000256" key="2">
    <source>
        <dbReference type="ARBA" id="ARBA00022737"/>
    </source>
</evidence>
<comment type="caution">
    <text evidence="5">The sequence shown here is derived from an EMBL/GenBank/DDBJ whole genome shotgun (WGS) entry which is preliminary data.</text>
</comment>
<organism evidence="5 6">
    <name type="scientific">Paramecium octaurelia</name>
    <dbReference type="NCBI Taxonomy" id="43137"/>
    <lineage>
        <taxon>Eukaryota</taxon>
        <taxon>Sar</taxon>
        <taxon>Alveolata</taxon>
        <taxon>Ciliophora</taxon>
        <taxon>Intramacronucleata</taxon>
        <taxon>Oligohymenophorea</taxon>
        <taxon>Peniculida</taxon>
        <taxon>Parameciidae</taxon>
        <taxon>Paramecium</taxon>
    </lineage>
</organism>
<name>A0A8S1YNQ7_PAROT</name>
<dbReference type="InterPro" id="IPR011936">
    <property type="entry name" value="Myxo_disulph_rpt"/>
</dbReference>
<dbReference type="PANTHER" id="PTHR38934:SF6">
    <property type="entry name" value="CHROMOSOME UNDETERMINED SCAFFOLD_176, WHOLE GENOME SHOTGUN SEQUENCE"/>
    <property type="match status" value="1"/>
</dbReference>
<keyword evidence="2" id="KW-0677">Repeat</keyword>
<dbReference type="SMART" id="SM00261">
    <property type="entry name" value="FU"/>
    <property type="match status" value="4"/>
</dbReference>
<gene>
    <name evidence="5" type="ORF">POCTA_138.1.T2100009</name>
</gene>
<keyword evidence="4" id="KW-1133">Transmembrane helix</keyword>
<evidence type="ECO:0000256" key="1">
    <source>
        <dbReference type="ARBA" id="ARBA00022729"/>
    </source>
</evidence>
<keyword evidence="4" id="KW-0472">Membrane</keyword>
<dbReference type="PANTHER" id="PTHR38934">
    <property type="entry name" value="HYPHALLY REGULATED CELL WALL PROTEIN 1"/>
    <property type="match status" value="1"/>
</dbReference>
<proteinExistence type="predicted"/>
<dbReference type="AlphaFoldDB" id="A0A8S1YNQ7"/>
<dbReference type="EMBL" id="CAJJDP010000214">
    <property type="protein sequence ID" value="CAD8215161.1"/>
    <property type="molecule type" value="Genomic_DNA"/>
</dbReference>
<dbReference type="NCBIfam" id="TIGR02232">
    <property type="entry name" value="myxo_disulf_rpt"/>
    <property type="match status" value="3"/>
</dbReference>
<evidence type="ECO:0000313" key="5">
    <source>
        <dbReference type="EMBL" id="CAD8215161.1"/>
    </source>
</evidence>
<keyword evidence="3" id="KW-1015">Disulfide bond</keyword>
<dbReference type="OrthoDB" id="298320at2759"/>
<reference evidence="5" key="1">
    <citation type="submission" date="2021-01" db="EMBL/GenBank/DDBJ databases">
        <authorList>
            <consortium name="Genoscope - CEA"/>
            <person name="William W."/>
        </authorList>
    </citation>
    <scope>NUCLEOTIDE SEQUENCE</scope>
</reference>
<feature type="transmembrane region" description="Helical" evidence="4">
    <location>
        <begin position="917"/>
        <end position="945"/>
    </location>
</feature>
<dbReference type="Pfam" id="PF13948">
    <property type="entry name" value="DUF4215"/>
    <property type="match status" value="5"/>
</dbReference>
<sequence>MIPFIIGPQNPPKYQTCFTLITLFIILSIVQSKILTHSESFTTINGWQVISNNAHDSRIITCGASNVLFIHNQSPVEYSAMYFKTYEIQPHYKIEAEFNFWTIDYWNSNYFIVYCDTLVAHASFYSTTSTTNLCEVSNLYDESFLINFQKFHYGSTVSISFLSSSGKFGISDFNLYIHECPAGCNSCNDKGCFYQFLYMKSFDSRSISTINTMEGWSTNDIVSTLVGNIVDISYHKFTGNSITKEITLNQHEAISIYIRVMDTFLDYMSSQCIAIQERNHINLKIKITVDVAMNKKNPSLQTWFGIRDFQLFLTPYNLVADMKNTCDDSNIYPFDGCFSKMYDCVEGCSNCIFGVCYDCQGGWEYIEHLRKCHPICGDSVITYNEECDGINVVLNGCEFCKLSCPSLCKTCKLGKCLECQQSYLLIDNSCLLTCEYNQDQYVQKKRGCYYQVENFIDIGFQQYAQLNSNIVIFTPDCLVHNYQIFGFKYQICSVFRVNNCKIQYQEYCTECMEGYHLERNKKNCSPSCNDGIIEETEECDDKNNIQFDKCYKCQQSCQLECQICIKQKCLACLEGWQLLDDICVPKCGDGIIALGSQEQCDDGNQIDKDGCDKCIWQCSPYCKQCINQNLCYKCIDNFELIGLNECQPICGDNIVIPGLEECDDGNEVPFDGCFECQFQCQIGCVKCEFGICQQQCKQDQIIVNGSCKNESDDSSQMDEMEQDENNINNQFSIQECGDGRKSQKEECDDSNNLNNDGCSNICQIEVNWNCTEIQNVYSKCFPITNLKISFLNQSFEYQYVQISYDKQVKTQGLPEDFISTIKSEIYLLKQKEYKIKIYPVNQIQDDKVSNIDYQVEIIIYNSLFDQPKLTIVIQQVLIDENQFFVYPNPQSILLKHPKYMNNNLRAVSQKLQHFGQIMMISLCGSGFLMLILGYWMTFLQILGILQYQSTLRYINLDFPQNVENYFESSDFVSLQPILIHLQISNQLDEILGQEYISSFGRFLYYKTNADLLTNIQGELILQIESKIKCLPKLYISSITQIENY</sequence>
<evidence type="ECO:0000313" key="6">
    <source>
        <dbReference type="Proteomes" id="UP000683925"/>
    </source>
</evidence>
<keyword evidence="1" id="KW-0732">Signal</keyword>
<evidence type="ECO:0000256" key="3">
    <source>
        <dbReference type="ARBA" id="ARBA00023157"/>
    </source>
</evidence>
<dbReference type="Proteomes" id="UP000683925">
    <property type="component" value="Unassembled WGS sequence"/>
</dbReference>
<dbReference type="OMA" id="YYNPQAK"/>
<keyword evidence="6" id="KW-1185">Reference proteome</keyword>
<dbReference type="InterPro" id="IPR006212">
    <property type="entry name" value="Furin_repeat"/>
</dbReference>
<accession>A0A8S1YNQ7</accession>
<evidence type="ECO:0000256" key="4">
    <source>
        <dbReference type="SAM" id="Phobius"/>
    </source>
</evidence>